<reference evidence="2 3" key="1">
    <citation type="submission" date="2016-09" db="EMBL/GenBank/DDBJ databases">
        <title>Rhizobium sp. nov., a novel species isolated from the rice rhizosphere.</title>
        <authorList>
            <person name="Zhao J."/>
            <person name="Zhang X."/>
        </authorList>
    </citation>
    <scope>NUCLEOTIDE SEQUENCE [LARGE SCALE GENOMIC DNA]</scope>
    <source>
        <strain evidence="2 3">1.7048</strain>
    </source>
</reference>
<evidence type="ECO:0000313" key="3">
    <source>
        <dbReference type="Proteomes" id="UP000186364"/>
    </source>
</evidence>
<keyword evidence="1" id="KW-0812">Transmembrane</keyword>
<keyword evidence="2" id="KW-0282">Flagellum</keyword>
<evidence type="ECO:0000256" key="1">
    <source>
        <dbReference type="SAM" id="Phobius"/>
    </source>
</evidence>
<dbReference type="AlphaFoldDB" id="A0A1Q9ASF3"/>
<keyword evidence="2" id="KW-0969">Cilium</keyword>
<keyword evidence="1" id="KW-1133">Transmembrane helix</keyword>
<organism evidence="2 3">
    <name type="scientific">Xaviernesmea oryzae</name>
    <dbReference type="NCBI Taxonomy" id="464029"/>
    <lineage>
        <taxon>Bacteria</taxon>
        <taxon>Pseudomonadati</taxon>
        <taxon>Pseudomonadota</taxon>
        <taxon>Alphaproteobacteria</taxon>
        <taxon>Hyphomicrobiales</taxon>
        <taxon>Rhizobiaceae</taxon>
        <taxon>Rhizobium/Agrobacterium group</taxon>
        <taxon>Xaviernesmea</taxon>
    </lineage>
</organism>
<keyword evidence="1" id="KW-0472">Membrane</keyword>
<feature type="transmembrane region" description="Helical" evidence="1">
    <location>
        <begin position="23"/>
        <end position="44"/>
    </location>
</feature>
<keyword evidence="3" id="KW-1185">Reference proteome</keyword>
<keyword evidence="2" id="KW-0966">Cell projection</keyword>
<gene>
    <name evidence="2" type="ORF">BJF93_06080</name>
</gene>
<dbReference type="EMBL" id="MKIP01000058">
    <property type="protein sequence ID" value="OLP58373.1"/>
    <property type="molecule type" value="Genomic_DNA"/>
</dbReference>
<dbReference type="Proteomes" id="UP000186364">
    <property type="component" value="Unassembled WGS sequence"/>
</dbReference>
<accession>A0A1Q9ASF3</accession>
<dbReference type="OrthoDB" id="7926359at2"/>
<sequence>MRDTDADEVVSQQRQRGMPRSDMALGAFGIVLAGLASYFPWWAYLNQDKISIPTLWEGRLRDLPAKIGSGSLTMAQQQRQEETEATVDALLTASIPGAIVKPSGPPEQPFPANPRFSLRHVANGRALIEDDKGVYLVRVGSVLPDDSRIAALEQRGGDWVMVTSKGDVFKAGQ</sequence>
<protein>
    <submittedName>
        <fullName evidence="2">Flagellar protein</fullName>
    </submittedName>
</protein>
<proteinExistence type="predicted"/>
<comment type="caution">
    <text evidence="2">The sequence shown here is derived from an EMBL/GenBank/DDBJ whole genome shotgun (WGS) entry which is preliminary data.</text>
</comment>
<evidence type="ECO:0000313" key="2">
    <source>
        <dbReference type="EMBL" id="OLP58373.1"/>
    </source>
</evidence>
<name>A0A1Q9ASF3_9HYPH</name>